<evidence type="ECO:0000313" key="2">
    <source>
        <dbReference type="Proteomes" id="UP000011713"/>
    </source>
</evidence>
<reference evidence="1" key="2">
    <citation type="submission" date="2015-06" db="UniProtKB">
        <authorList>
            <consortium name="EnsemblProtists"/>
        </authorList>
    </citation>
    <scope>IDENTIFICATION</scope>
    <source>
        <strain evidence="1">Emoy2</strain>
    </source>
</reference>
<dbReference type="EMBL" id="JH598066">
    <property type="status" value="NOT_ANNOTATED_CDS"/>
    <property type="molecule type" value="Genomic_DNA"/>
</dbReference>
<sequence>MSSIVVAPSSRLSSRINTLICRTSWMPAKFVSEFPPRALDQHFSTTKFRLQPS</sequence>
<reference evidence="2" key="1">
    <citation type="journal article" date="2010" name="Science">
        <title>Signatures of adaptation to obligate biotrophy in the Hyaloperonospora arabidopsidis genome.</title>
        <authorList>
            <person name="Baxter L."/>
            <person name="Tripathy S."/>
            <person name="Ishaque N."/>
            <person name="Boot N."/>
            <person name="Cabral A."/>
            <person name="Kemen E."/>
            <person name="Thines M."/>
            <person name="Ah-Fong A."/>
            <person name="Anderson R."/>
            <person name="Badejoko W."/>
            <person name="Bittner-Eddy P."/>
            <person name="Boore J.L."/>
            <person name="Chibucos M.C."/>
            <person name="Coates M."/>
            <person name="Dehal P."/>
            <person name="Delehaunty K."/>
            <person name="Dong S."/>
            <person name="Downton P."/>
            <person name="Dumas B."/>
            <person name="Fabro G."/>
            <person name="Fronick C."/>
            <person name="Fuerstenberg S.I."/>
            <person name="Fulton L."/>
            <person name="Gaulin E."/>
            <person name="Govers F."/>
            <person name="Hughes L."/>
            <person name="Humphray S."/>
            <person name="Jiang R.H."/>
            <person name="Judelson H."/>
            <person name="Kamoun S."/>
            <person name="Kyung K."/>
            <person name="Meijer H."/>
            <person name="Minx P."/>
            <person name="Morris P."/>
            <person name="Nelson J."/>
            <person name="Phuntumart V."/>
            <person name="Qutob D."/>
            <person name="Rehmany A."/>
            <person name="Rougon-Cardoso A."/>
            <person name="Ryden P."/>
            <person name="Torto-Alalibo T."/>
            <person name="Studholme D."/>
            <person name="Wang Y."/>
            <person name="Win J."/>
            <person name="Wood J."/>
            <person name="Clifton S.W."/>
            <person name="Rogers J."/>
            <person name="Van den Ackerveken G."/>
            <person name="Jones J.D."/>
            <person name="McDowell J.M."/>
            <person name="Beynon J."/>
            <person name="Tyler B.M."/>
        </authorList>
    </citation>
    <scope>NUCLEOTIDE SEQUENCE [LARGE SCALE GENOMIC DNA]</scope>
    <source>
        <strain evidence="2">Emoy2</strain>
    </source>
</reference>
<dbReference type="EnsemblProtists" id="HpaT812099">
    <property type="protein sequence ID" value="HpaP812099"/>
    <property type="gene ID" value="HpaG812099"/>
</dbReference>
<name>M4BZS5_HYAAE</name>
<dbReference type="Proteomes" id="UP000011713">
    <property type="component" value="Unassembled WGS sequence"/>
</dbReference>
<keyword evidence="2" id="KW-1185">Reference proteome</keyword>
<dbReference type="InParanoid" id="M4BZS5"/>
<dbReference type="HOGENOM" id="CLU_3072769_0_0_1"/>
<accession>M4BZS5</accession>
<proteinExistence type="predicted"/>
<dbReference type="AlphaFoldDB" id="M4BZS5"/>
<evidence type="ECO:0000313" key="1">
    <source>
        <dbReference type="EnsemblProtists" id="HpaP812099"/>
    </source>
</evidence>
<organism evidence="1 2">
    <name type="scientific">Hyaloperonospora arabidopsidis (strain Emoy2)</name>
    <name type="common">Downy mildew agent</name>
    <name type="synonym">Peronospora arabidopsidis</name>
    <dbReference type="NCBI Taxonomy" id="559515"/>
    <lineage>
        <taxon>Eukaryota</taxon>
        <taxon>Sar</taxon>
        <taxon>Stramenopiles</taxon>
        <taxon>Oomycota</taxon>
        <taxon>Peronosporomycetes</taxon>
        <taxon>Peronosporales</taxon>
        <taxon>Peronosporaceae</taxon>
        <taxon>Hyaloperonospora</taxon>
    </lineage>
</organism>
<dbReference type="VEuPathDB" id="FungiDB:HpaG812099"/>
<protein>
    <submittedName>
        <fullName evidence="1">Uncharacterized protein</fullName>
    </submittedName>
</protein>